<dbReference type="PANTHER" id="PTHR17490">
    <property type="entry name" value="SUA5"/>
    <property type="match status" value="1"/>
</dbReference>
<comment type="function">
    <text evidence="9">Required for the formation of a threonylcarbamoyl group on adenosine at position 37 (t(6)A37) in tRNAs that read codons beginning with adenine. Catalyzes the conversion of L-threonine, HCO(3)(-)/CO(2) and ATP to give threonylcarbamoyl-AMP (TC-AMP) as the acyladenylate intermediate, with the release of diphosphate.</text>
</comment>
<dbReference type="InterPro" id="IPR017945">
    <property type="entry name" value="DHBP_synth_RibB-like_a/b_dom"/>
</dbReference>
<keyword evidence="5 9" id="KW-0548">Nucleotidyltransferase</keyword>
<dbReference type="RefSeq" id="WP_244787804.1">
    <property type="nucleotide sequence ID" value="NZ_CP091508.1"/>
</dbReference>
<keyword evidence="7 9" id="KW-0067">ATP-binding</keyword>
<dbReference type="InterPro" id="IPR006070">
    <property type="entry name" value="Sua5-like_dom"/>
</dbReference>
<evidence type="ECO:0000256" key="9">
    <source>
        <dbReference type="HAMAP-Rule" id="MF_01852"/>
    </source>
</evidence>
<evidence type="ECO:0000256" key="8">
    <source>
        <dbReference type="ARBA" id="ARBA00048366"/>
    </source>
</evidence>
<dbReference type="SUPFAM" id="SSF55821">
    <property type="entry name" value="YrdC/RibB"/>
    <property type="match status" value="1"/>
</dbReference>
<evidence type="ECO:0000256" key="5">
    <source>
        <dbReference type="ARBA" id="ARBA00022695"/>
    </source>
</evidence>
<keyword evidence="12" id="KW-1185">Reference proteome</keyword>
<proteinExistence type="inferred from homology"/>
<evidence type="ECO:0000313" key="12">
    <source>
        <dbReference type="Proteomes" id="UP000829817"/>
    </source>
</evidence>
<sequence>MIRLPAHTAVYRLRAHLRRGGVVAYPTESSYGLGCLPGHSRGLRRLIRLKKRPQSKGLISIGGDWAQLSPLLRPQNAATKQILLQHWPAPKTYLLCARAGIPAALRGKGRSKLAVRIPDHAGARALCKRIGTALVSTSCNRAGKRACRSEREARRQFGRDVWVIGGRTGCRRAPSTIIDWESGRVLR</sequence>
<dbReference type="Proteomes" id="UP000829817">
    <property type="component" value="Chromosome"/>
</dbReference>
<comment type="similarity">
    <text evidence="9">Belongs to the SUA5 family. TsaC subfamily.</text>
</comment>
<comment type="subcellular location">
    <subcellularLocation>
        <location evidence="1 9">Cytoplasm</location>
    </subcellularLocation>
</comment>
<dbReference type="PANTHER" id="PTHR17490:SF18">
    <property type="entry name" value="THREONYLCARBAMOYL-AMP SYNTHASE"/>
    <property type="match status" value="1"/>
</dbReference>
<keyword evidence="4 9" id="KW-0819">tRNA processing</keyword>
<dbReference type="HAMAP" id="MF_01852">
    <property type="entry name" value="TsaC"/>
    <property type="match status" value="1"/>
</dbReference>
<organism evidence="11 12">
    <name type="scientific">Uruburuella testudinis</name>
    <dbReference type="NCBI Taxonomy" id="1282863"/>
    <lineage>
        <taxon>Bacteria</taxon>
        <taxon>Pseudomonadati</taxon>
        <taxon>Pseudomonadota</taxon>
        <taxon>Betaproteobacteria</taxon>
        <taxon>Neisseriales</taxon>
        <taxon>Neisseriaceae</taxon>
        <taxon>Uruburuella</taxon>
    </lineage>
</organism>
<evidence type="ECO:0000313" key="11">
    <source>
        <dbReference type="EMBL" id="UOO83298.1"/>
    </source>
</evidence>
<feature type="domain" description="YrdC-like" evidence="10">
    <location>
        <begin position="7"/>
        <end position="187"/>
    </location>
</feature>
<dbReference type="Gene3D" id="3.90.870.10">
    <property type="entry name" value="DHBP synthase"/>
    <property type="match status" value="1"/>
</dbReference>
<protein>
    <recommendedName>
        <fullName evidence="9">Threonylcarbamoyl-AMP synthase</fullName>
        <shortName evidence="9">TC-AMP synthase</shortName>
        <ecNumber evidence="9">2.7.7.87</ecNumber>
    </recommendedName>
    <alternativeName>
        <fullName evidence="9">L-threonylcarbamoyladenylate synthase</fullName>
    </alternativeName>
    <alternativeName>
        <fullName evidence="9">t(6)A37 threonylcarbamoyladenosine biosynthesis protein TsaC</fullName>
    </alternativeName>
    <alternativeName>
        <fullName evidence="9">tRNA threonylcarbamoyladenosine biosynthesis protein TsaC</fullName>
    </alternativeName>
</protein>
<keyword evidence="2 9" id="KW-0963">Cytoplasm</keyword>
<evidence type="ECO:0000259" key="10">
    <source>
        <dbReference type="PROSITE" id="PS51163"/>
    </source>
</evidence>
<comment type="catalytic activity">
    <reaction evidence="8 9">
        <text>L-threonine + hydrogencarbonate + ATP = L-threonylcarbamoyladenylate + diphosphate + H2O</text>
        <dbReference type="Rhea" id="RHEA:36407"/>
        <dbReference type="ChEBI" id="CHEBI:15377"/>
        <dbReference type="ChEBI" id="CHEBI:17544"/>
        <dbReference type="ChEBI" id="CHEBI:30616"/>
        <dbReference type="ChEBI" id="CHEBI:33019"/>
        <dbReference type="ChEBI" id="CHEBI:57926"/>
        <dbReference type="ChEBI" id="CHEBI:73682"/>
        <dbReference type="EC" id="2.7.7.87"/>
    </reaction>
</comment>
<accession>A0ABY4DW83</accession>
<evidence type="ECO:0000256" key="2">
    <source>
        <dbReference type="ARBA" id="ARBA00022490"/>
    </source>
</evidence>
<name>A0ABY4DW83_9NEIS</name>
<keyword evidence="3 9" id="KW-0808">Transferase</keyword>
<dbReference type="EMBL" id="CP091508">
    <property type="protein sequence ID" value="UOO83298.1"/>
    <property type="molecule type" value="Genomic_DNA"/>
</dbReference>
<reference evidence="11 12" key="1">
    <citation type="journal article" date="2022" name="Res Sq">
        <title>Evolution of multicellular longitudinally dividing oral cavity symbionts (Neisseriaceae).</title>
        <authorList>
            <person name="Nyongesa S."/>
            <person name="Weber P."/>
            <person name="Bernet E."/>
            <person name="Pullido F."/>
            <person name="Nieckarz M."/>
            <person name="Delaby M."/>
            <person name="Nieves C."/>
            <person name="Viehboeck T."/>
            <person name="Krause N."/>
            <person name="Rivera-Millot A."/>
            <person name="Nakamura A."/>
            <person name="Vischer N."/>
            <person name="VanNieuwenhze M."/>
            <person name="Brun Y."/>
            <person name="Cava F."/>
            <person name="Bulgheresi S."/>
            <person name="Veyrier F."/>
        </authorList>
    </citation>
    <scope>NUCLEOTIDE SEQUENCE [LARGE SCALE GENOMIC DNA]</scope>
    <source>
        <strain evidence="11 12">CCUG 63373m</strain>
    </source>
</reference>
<dbReference type="PROSITE" id="PS51163">
    <property type="entry name" value="YRDC"/>
    <property type="match status" value="1"/>
</dbReference>
<evidence type="ECO:0000256" key="1">
    <source>
        <dbReference type="ARBA" id="ARBA00004496"/>
    </source>
</evidence>
<evidence type="ECO:0000256" key="4">
    <source>
        <dbReference type="ARBA" id="ARBA00022694"/>
    </source>
</evidence>
<evidence type="ECO:0000256" key="3">
    <source>
        <dbReference type="ARBA" id="ARBA00022679"/>
    </source>
</evidence>
<dbReference type="EC" id="2.7.7.87" evidence="9"/>
<evidence type="ECO:0000256" key="7">
    <source>
        <dbReference type="ARBA" id="ARBA00022840"/>
    </source>
</evidence>
<evidence type="ECO:0000256" key="6">
    <source>
        <dbReference type="ARBA" id="ARBA00022741"/>
    </source>
</evidence>
<keyword evidence="6 9" id="KW-0547">Nucleotide-binding</keyword>
<dbReference type="Pfam" id="PF01300">
    <property type="entry name" value="Sua5_yciO_yrdC"/>
    <property type="match status" value="1"/>
</dbReference>
<dbReference type="InterPro" id="IPR050156">
    <property type="entry name" value="TC-AMP_synthase_SUA5"/>
</dbReference>
<gene>
    <name evidence="9" type="primary">tsaC</name>
    <name evidence="11" type="ORF">LVJ83_00360</name>
</gene>
<dbReference type="InterPro" id="IPR023535">
    <property type="entry name" value="TC-AMP_synthase"/>
</dbReference>